<protein>
    <recommendedName>
        <fullName evidence="5">Glycosyltransferase</fullName>
    </recommendedName>
</protein>
<dbReference type="InterPro" id="IPR001173">
    <property type="entry name" value="Glyco_trans_2-like"/>
</dbReference>
<dbReference type="CDD" id="cd00761">
    <property type="entry name" value="Glyco_tranf_GTA_type"/>
    <property type="match status" value="1"/>
</dbReference>
<dbReference type="Pfam" id="PF00535">
    <property type="entry name" value="Glycos_transf_2"/>
    <property type="match status" value="1"/>
</dbReference>
<sequence>MMADVSVVVAVYNTMPYLKRCLASLARQTIGLDRMQVVLVNDGSTDGSGDRLDRIARRHPGTFEVIHQANSGGPAAPSNRGLERARGRYVFFVGADDYLEPDALATAVAMADAHASDVVAIRMAGENGRFVHQGIFARTAVDIDLATSALAWSLSNVKLFRRALIERHAIRYPEELSVSSDQPFTLAALTHARRVSVAADKIYYHVVRRGDASNITYSAHPEERLRCTEAIMACAERLLPAGPARDAVHRRQLTWEAAKLLEPGLLALERDDQEWICAGVGRLAKLYLTDGIGGKLDQRRRLRLSLARAGALDALLATLAVDVRDGPPVVVSDGRAYAAYPCFRDATLGLPDSWFDVTDHAAGLVARGLTVDSVDLTARGGQWAVTVTAGVAPGATLPLGATRVDVAAGEVSVPLTADAGAPLGARLPVTALVEACPPGGVRHPLTLRLAGLGEQRDAPIRIPGPRLGRTVYRQLGRGVYRATFKTNREGDVALDLRPVTWAHVTGWLSRRLRLKARPR</sequence>
<dbReference type="PANTHER" id="PTHR22916">
    <property type="entry name" value="GLYCOSYLTRANSFERASE"/>
    <property type="match status" value="1"/>
</dbReference>
<evidence type="ECO:0000259" key="2">
    <source>
        <dbReference type="Pfam" id="PF22181"/>
    </source>
</evidence>
<accession>A0ABP4XS81</accession>
<dbReference type="Proteomes" id="UP001500218">
    <property type="component" value="Unassembled WGS sequence"/>
</dbReference>
<gene>
    <name evidence="3" type="ORF">GCM10009682_09500</name>
</gene>
<evidence type="ECO:0000313" key="3">
    <source>
        <dbReference type="EMBL" id="GAA1789602.1"/>
    </source>
</evidence>
<dbReference type="InterPro" id="IPR054028">
    <property type="entry name" value="TarS/TarP_linker"/>
</dbReference>
<organism evidence="3 4">
    <name type="scientific">Luedemannella flava</name>
    <dbReference type="NCBI Taxonomy" id="349316"/>
    <lineage>
        <taxon>Bacteria</taxon>
        <taxon>Bacillati</taxon>
        <taxon>Actinomycetota</taxon>
        <taxon>Actinomycetes</taxon>
        <taxon>Micromonosporales</taxon>
        <taxon>Micromonosporaceae</taxon>
        <taxon>Luedemannella</taxon>
    </lineage>
</organism>
<keyword evidence="4" id="KW-1185">Reference proteome</keyword>
<evidence type="ECO:0000259" key="1">
    <source>
        <dbReference type="Pfam" id="PF00535"/>
    </source>
</evidence>
<dbReference type="Gene3D" id="3.90.550.10">
    <property type="entry name" value="Spore Coat Polysaccharide Biosynthesis Protein SpsA, Chain A"/>
    <property type="match status" value="1"/>
</dbReference>
<dbReference type="Pfam" id="PF22181">
    <property type="entry name" value="TarS_linker"/>
    <property type="match status" value="1"/>
</dbReference>
<comment type="caution">
    <text evidence="3">The sequence shown here is derived from an EMBL/GenBank/DDBJ whole genome shotgun (WGS) entry which is preliminary data.</text>
</comment>
<feature type="domain" description="TarS/TarP linker" evidence="2">
    <location>
        <begin position="229"/>
        <end position="317"/>
    </location>
</feature>
<feature type="domain" description="Glycosyltransferase 2-like" evidence="1">
    <location>
        <begin position="6"/>
        <end position="124"/>
    </location>
</feature>
<dbReference type="PANTHER" id="PTHR22916:SF3">
    <property type="entry name" value="UDP-GLCNAC:BETAGAL BETA-1,3-N-ACETYLGLUCOSAMINYLTRANSFERASE-LIKE PROTEIN 1"/>
    <property type="match status" value="1"/>
</dbReference>
<evidence type="ECO:0008006" key="5">
    <source>
        <dbReference type="Google" id="ProtNLM"/>
    </source>
</evidence>
<reference evidence="4" key="1">
    <citation type="journal article" date="2019" name="Int. J. Syst. Evol. Microbiol.">
        <title>The Global Catalogue of Microorganisms (GCM) 10K type strain sequencing project: providing services to taxonomists for standard genome sequencing and annotation.</title>
        <authorList>
            <consortium name="The Broad Institute Genomics Platform"/>
            <consortium name="The Broad Institute Genome Sequencing Center for Infectious Disease"/>
            <person name="Wu L."/>
            <person name="Ma J."/>
        </authorList>
    </citation>
    <scope>NUCLEOTIDE SEQUENCE [LARGE SCALE GENOMIC DNA]</scope>
    <source>
        <strain evidence="4">JCM 13250</strain>
    </source>
</reference>
<name>A0ABP4XS81_9ACTN</name>
<dbReference type="InterPro" id="IPR029044">
    <property type="entry name" value="Nucleotide-diphossugar_trans"/>
</dbReference>
<dbReference type="EMBL" id="BAAALT010000020">
    <property type="protein sequence ID" value="GAA1789602.1"/>
    <property type="molecule type" value="Genomic_DNA"/>
</dbReference>
<proteinExistence type="predicted"/>
<dbReference type="SUPFAM" id="SSF53448">
    <property type="entry name" value="Nucleotide-diphospho-sugar transferases"/>
    <property type="match status" value="1"/>
</dbReference>
<evidence type="ECO:0000313" key="4">
    <source>
        <dbReference type="Proteomes" id="UP001500218"/>
    </source>
</evidence>